<evidence type="ECO:0000313" key="1">
    <source>
        <dbReference type="EMBL" id="SHG15246.1"/>
    </source>
</evidence>
<dbReference type="Proteomes" id="UP000184287">
    <property type="component" value="Unassembled WGS sequence"/>
</dbReference>
<gene>
    <name evidence="1" type="ORF">SAMN04488522_104660</name>
</gene>
<proteinExistence type="predicted"/>
<protein>
    <submittedName>
        <fullName evidence="1">Uncharacterized protein</fullName>
    </submittedName>
</protein>
<keyword evidence="2" id="KW-1185">Reference proteome</keyword>
<dbReference type="AlphaFoldDB" id="A0A1M5HH11"/>
<accession>A0A1M5HH11</accession>
<name>A0A1M5HH11_9SPHI</name>
<sequence length="47" mass="5097">MKPTISSLSDQEKIILQAMGKRKITDIDYALGGLKKSPGSGLACRYL</sequence>
<dbReference type="EMBL" id="FQUQ01000004">
    <property type="protein sequence ID" value="SHG15246.1"/>
    <property type="molecule type" value="Genomic_DNA"/>
</dbReference>
<organism evidence="1 2">
    <name type="scientific">Pedobacter caeni</name>
    <dbReference type="NCBI Taxonomy" id="288992"/>
    <lineage>
        <taxon>Bacteria</taxon>
        <taxon>Pseudomonadati</taxon>
        <taxon>Bacteroidota</taxon>
        <taxon>Sphingobacteriia</taxon>
        <taxon>Sphingobacteriales</taxon>
        <taxon>Sphingobacteriaceae</taxon>
        <taxon>Pedobacter</taxon>
    </lineage>
</organism>
<evidence type="ECO:0000313" key="2">
    <source>
        <dbReference type="Proteomes" id="UP000184287"/>
    </source>
</evidence>
<reference evidence="2" key="1">
    <citation type="submission" date="2016-11" db="EMBL/GenBank/DDBJ databases">
        <authorList>
            <person name="Varghese N."/>
            <person name="Submissions S."/>
        </authorList>
    </citation>
    <scope>NUCLEOTIDE SEQUENCE [LARGE SCALE GENOMIC DNA]</scope>
    <source>
        <strain evidence="2">DSM 16990</strain>
    </source>
</reference>